<dbReference type="PANTHER" id="PTHR43642:SF1">
    <property type="entry name" value="HYBRID SIGNAL TRANSDUCTION HISTIDINE KINASE G"/>
    <property type="match status" value="1"/>
</dbReference>
<dbReference type="PATRIC" id="fig|1036673.3.peg.2736"/>
<protein>
    <submittedName>
        <fullName evidence="3">DhkG</fullName>
    </submittedName>
</protein>
<evidence type="ECO:0000313" key="4">
    <source>
        <dbReference type="Proteomes" id="UP000006620"/>
    </source>
</evidence>
<feature type="domain" description="Protein kinase" evidence="2">
    <location>
        <begin position="1"/>
        <end position="272"/>
    </location>
</feature>
<dbReference type="SMART" id="SM00220">
    <property type="entry name" value="S_TKc"/>
    <property type="match status" value="1"/>
</dbReference>
<dbReference type="InterPro" id="IPR053159">
    <property type="entry name" value="Hybrid_Histidine_Kinase"/>
</dbReference>
<dbReference type="InterPro" id="IPR029016">
    <property type="entry name" value="GAF-like_dom_sf"/>
</dbReference>
<feature type="region of interest" description="Disordered" evidence="1">
    <location>
        <begin position="155"/>
        <end position="182"/>
    </location>
</feature>
<dbReference type="PROSITE" id="PS50011">
    <property type="entry name" value="PROTEIN_KINASE_DOM"/>
    <property type="match status" value="1"/>
</dbReference>
<sequence length="1720" mass="191941">MALQLNEGAAERLDDTAAATWFRTEDSGGRRRLVKALKAEYGTPGEVQRLRLELEKGRRLGFPEVLLPLGIVTFRGTPALVTEAAEGVLLSSVLSPVPAAPEVFLPLALSMTDAVRQLHKHKFAHTALSHQAFFIDKDAAGGRVRLTELHSLVSLGSPHDPAAPAESAVPPQPERNPFLAPEQMHDPAAGRVNVRPDHRTDLYALGVLFYRLLTGLFPSLPDIGSDGSAPSPVPPAELAVSVPEVLSAVVMKLLARQPDQRYPSAFALHRDLAKCLEQWSAAGTIEAFALGTVAGSDHFAISETIYGRETELEQLHAAYGRCLSGSLQTAFVSGLSGIGKSYLIHEFQKGLTPGSALYVHGKFDQYKRESPYYAIRQIGRQLMQHLLQQPPEELQLLKERIRDAVGPNGQILLEMNPDLEAVIGKQPPLTKLPPAEMHNRFILTIRQYTSVFASQEHPLVLFLDDLQWADPASLQLVSEFLLEMPFPYLLFIGAYREREVTDSHPLRSLIGKLGRSRTAPVEIRLEPLQEPHVARLLEDTLQPSKQDPRELAGLIMSKTKGNPFFTKQFFRSLYDQHLLRFDDRSCCWAWDTDRIKELHITDNVVDFMISKIRRLSESMQHLLMHAACLGQQFTPEVLSLVTGYDGDRTALLLKQAVDDSLLLRVVGGRRTSSAEAVTSYKFMHDRVYQAVYSLLPDSDKKRIHLHIGRLLQAYYAEEEHDLTVFEVTDQLNLGSDGITSPPEREDLAELNLRAARKAKGNSAFDTAYRYASQGVQLLGEEAWSSRFELAYALRLEMAELEYLCGHFGEAKASFETVLRLSRTKLEKADVYNLMIILHTHIGEHEQAVRLGLEGLKLFGLSLRPKIGKGSILWEMFKSRIHLGLRSQDDLLDHYPMSEPEHEAVMRFLVNLIPSAYFLDADLYVYLMLRMFNYSLMHGHSDGSAYAYSTYGVILSAVFGRLKAGWEYGRLSVQLSDIYPNPAIKSKVYFAYGGFSNNIREHIEANVGHLRKAYQYGVESGDLVYAGYSIAFSFFMQVLKGDTLPEILQESEKYRQFVHQAQDRDVIWIYTVIQRYILSLKETAGAPNAPQEPLLSPEEAQIVRGLSNKAVVHTFYGLQAQSFYLLNHLEEARLICEETEANLGQMFGFPHIELHHFQYGMVLASLYDHAGNALQMKYRKRIRKSLKILGKWAAHSPSNYLHMNLLLQAEYDRITDKRMQAAEKFDLAIQAAARSGFLPREALANERAALFYLRTGRIKIAKAYLLDARSLYERWGAARKVAQLEALYPGLLGWASSADVLPAACGVLKATPPVTYQTVFHHMLDCMMSQMLEYARADKALLMLEQDGQLQIEAEKSLKDPFRSLHSTPVEEGVPAAVTAVDYVKQSGEPLLLKEAPDAGLFGNDPYIREIRPQSLLCLPLTGRGEAAGILYLESRTAAHAFQPDRFGRLKLLAAAAAELVRRARLTASLEVKEDLLPQAHELGRQQSRPQPVVPESRRGTARDGTPSSLQLAQTQFIRRLQGVHALLALNKTETAQESIAVWCEELVQMTLADSVAFPALRSALLSLLPAITAAGIELQVDGRLDCLFERLSLPPSLFAGTLQPLLQHALDAAAARESQRVVRLTLTESESHYGLAVLYSGSPVGEEPRHRPFEKAPPLRAEDSPVVPLVQSLQHMLQPYGGELQCRYEAGRGMIFTLRLPKQAAGDRVPREAAASGLDH</sequence>
<reference evidence="4" key="1">
    <citation type="submission" date="2011-06" db="EMBL/GenBank/DDBJ databases">
        <title>Complete genome sequence of Paenibacillus mucilaginosus KNP414.</title>
        <authorList>
            <person name="Wang J."/>
            <person name="Hu S."/>
            <person name="Hu X."/>
            <person name="Zhang B."/>
            <person name="Dong D."/>
            <person name="Zhang S."/>
            <person name="Zhao K."/>
            <person name="Wu D."/>
        </authorList>
    </citation>
    <scope>NUCLEOTIDE SEQUENCE [LARGE SCALE GENOMIC DNA]</scope>
    <source>
        <strain evidence="4">KNP414</strain>
    </source>
</reference>
<gene>
    <name evidence="3" type="primary">dhkG</name>
    <name evidence="3" type="ordered locus">KNP414_02984</name>
</gene>
<dbReference type="Pfam" id="PF01590">
    <property type="entry name" value="GAF"/>
    <property type="match status" value="1"/>
</dbReference>
<name>F8F5X8_PAEMK</name>
<dbReference type="Proteomes" id="UP000006620">
    <property type="component" value="Chromosome"/>
</dbReference>
<dbReference type="HOGENOM" id="CLU_000445_34_2_9"/>
<dbReference type="InterPro" id="IPR003018">
    <property type="entry name" value="GAF"/>
</dbReference>
<organism evidence="3 4">
    <name type="scientific">Paenibacillus mucilaginosus (strain KNP414)</name>
    <dbReference type="NCBI Taxonomy" id="1036673"/>
    <lineage>
        <taxon>Bacteria</taxon>
        <taxon>Bacillati</taxon>
        <taxon>Bacillota</taxon>
        <taxon>Bacilli</taxon>
        <taxon>Bacillales</taxon>
        <taxon>Paenibacillaceae</taxon>
        <taxon>Paenibacillus</taxon>
    </lineage>
</organism>
<dbReference type="InterPro" id="IPR000719">
    <property type="entry name" value="Prot_kinase_dom"/>
</dbReference>
<dbReference type="SMART" id="SM00065">
    <property type="entry name" value="GAF"/>
    <property type="match status" value="1"/>
</dbReference>
<evidence type="ECO:0000259" key="2">
    <source>
        <dbReference type="PROSITE" id="PS50011"/>
    </source>
</evidence>
<dbReference type="InterPro" id="IPR011009">
    <property type="entry name" value="Kinase-like_dom_sf"/>
</dbReference>
<dbReference type="PANTHER" id="PTHR43642">
    <property type="entry name" value="HYBRID SIGNAL TRANSDUCTION HISTIDINE KINASE G"/>
    <property type="match status" value="1"/>
</dbReference>
<dbReference type="Pfam" id="PF13191">
    <property type="entry name" value="AAA_16"/>
    <property type="match status" value="1"/>
</dbReference>
<accession>F8F5X8</accession>
<dbReference type="InterPro" id="IPR027417">
    <property type="entry name" value="P-loop_NTPase"/>
</dbReference>
<reference evidence="3 4" key="2">
    <citation type="journal article" date="2013" name="Genome Announc.">
        <title>Genome Sequence of Growth-Improving Paenibacillus mucilaginosus Strain KNP414.</title>
        <authorList>
            <person name="Lu J.J."/>
            <person name="Wang J.F."/>
            <person name="Hu X.F."/>
        </authorList>
    </citation>
    <scope>NUCLEOTIDE SEQUENCE [LARGE SCALE GENOMIC DNA]</scope>
    <source>
        <strain evidence="3 4">KNP414</strain>
    </source>
</reference>
<dbReference type="SUPFAM" id="SSF55781">
    <property type="entry name" value="GAF domain-like"/>
    <property type="match status" value="1"/>
</dbReference>
<dbReference type="Gene3D" id="3.30.450.40">
    <property type="match status" value="1"/>
</dbReference>
<dbReference type="Gene3D" id="3.40.50.300">
    <property type="entry name" value="P-loop containing nucleotide triphosphate hydrolases"/>
    <property type="match status" value="1"/>
</dbReference>
<dbReference type="GO" id="GO:0005524">
    <property type="term" value="F:ATP binding"/>
    <property type="evidence" value="ECO:0007669"/>
    <property type="project" value="InterPro"/>
</dbReference>
<proteinExistence type="predicted"/>
<dbReference type="RefSeq" id="WP_013916703.1">
    <property type="nucleotide sequence ID" value="NC_015690.1"/>
</dbReference>
<dbReference type="GO" id="GO:0004672">
    <property type="term" value="F:protein kinase activity"/>
    <property type="evidence" value="ECO:0007669"/>
    <property type="project" value="InterPro"/>
</dbReference>
<evidence type="ECO:0000256" key="1">
    <source>
        <dbReference type="SAM" id="MobiDB-lite"/>
    </source>
</evidence>
<dbReference type="KEGG" id="pms:KNP414_02984"/>
<dbReference type="SUPFAM" id="SSF52540">
    <property type="entry name" value="P-loop containing nucleoside triphosphate hydrolases"/>
    <property type="match status" value="1"/>
</dbReference>
<feature type="region of interest" description="Disordered" evidence="1">
    <location>
        <begin position="1478"/>
        <end position="1507"/>
    </location>
</feature>
<dbReference type="SUPFAM" id="SSF56112">
    <property type="entry name" value="Protein kinase-like (PK-like)"/>
    <property type="match status" value="1"/>
</dbReference>
<evidence type="ECO:0000313" key="3">
    <source>
        <dbReference type="EMBL" id="AEI41542.1"/>
    </source>
</evidence>
<dbReference type="Gene3D" id="1.10.510.10">
    <property type="entry name" value="Transferase(Phosphotransferase) domain 1"/>
    <property type="match status" value="1"/>
</dbReference>
<dbReference type="EMBL" id="CP002869">
    <property type="protein sequence ID" value="AEI41542.1"/>
    <property type="molecule type" value="Genomic_DNA"/>
</dbReference>
<dbReference type="InterPro" id="IPR041664">
    <property type="entry name" value="AAA_16"/>
</dbReference>